<keyword evidence="2 4" id="KW-0067">ATP-binding</keyword>
<dbReference type="KEGG" id="lzh:D1B17_12340"/>
<dbReference type="GO" id="GO:0005524">
    <property type="term" value="F:ATP binding"/>
    <property type="evidence" value="ECO:0007669"/>
    <property type="project" value="UniProtKB-KW"/>
</dbReference>
<dbReference type="PROSITE" id="PS50893">
    <property type="entry name" value="ABC_TRANSPORTER_2"/>
    <property type="match status" value="1"/>
</dbReference>
<feature type="domain" description="ABC transporter" evidence="3">
    <location>
        <begin position="5"/>
        <end position="227"/>
    </location>
</feature>
<name>A0A386PTM4_9LACO</name>
<dbReference type="AlphaFoldDB" id="A0A386PTM4"/>
<proteinExistence type="predicted"/>
<accession>A0A386PTM4</accession>
<keyword evidence="1" id="KW-0547">Nucleotide-binding</keyword>
<dbReference type="InterPro" id="IPR003439">
    <property type="entry name" value="ABC_transporter-like_ATP-bd"/>
</dbReference>
<evidence type="ECO:0000313" key="4">
    <source>
        <dbReference type="EMBL" id="AYE39374.1"/>
    </source>
</evidence>
<evidence type="ECO:0000256" key="2">
    <source>
        <dbReference type="ARBA" id="ARBA00022840"/>
    </source>
</evidence>
<dbReference type="GO" id="GO:0016887">
    <property type="term" value="F:ATP hydrolysis activity"/>
    <property type="evidence" value="ECO:0007669"/>
    <property type="project" value="InterPro"/>
</dbReference>
<dbReference type="SUPFAM" id="SSF52540">
    <property type="entry name" value="P-loop containing nucleoside triphosphate hydrolases"/>
    <property type="match status" value="1"/>
</dbReference>
<evidence type="ECO:0000313" key="5">
    <source>
        <dbReference type="Proteomes" id="UP000267208"/>
    </source>
</evidence>
<organism evidence="4 5">
    <name type="scientific">Companilactobacillus zhachilii</name>
    <dbReference type="NCBI Taxonomy" id="2304606"/>
    <lineage>
        <taxon>Bacteria</taxon>
        <taxon>Bacillati</taxon>
        <taxon>Bacillota</taxon>
        <taxon>Bacilli</taxon>
        <taxon>Lactobacillales</taxon>
        <taxon>Lactobacillaceae</taxon>
        <taxon>Companilactobacillus</taxon>
    </lineage>
</organism>
<dbReference type="PANTHER" id="PTHR43158">
    <property type="entry name" value="SKFA PEPTIDE EXPORT ATP-BINDING PROTEIN SKFE"/>
    <property type="match status" value="1"/>
</dbReference>
<evidence type="ECO:0000259" key="3">
    <source>
        <dbReference type="PROSITE" id="PS50893"/>
    </source>
</evidence>
<dbReference type="PANTHER" id="PTHR43158:SF1">
    <property type="entry name" value="ABC TRANSPORTER, ATP-BINDING PROTEIN"/>
    <property type="match status" value="1"/>
</dbReference>
<sequence length="236" mass="26205">MSNLLKIENLNYKKNNKAILKDVNLQLDGGKIVGLLGENGAGKTTLMRLIAGVNSLPEGVITVNGATKKCDIKLNVSLSDQLGGFGRNIKIGDVVRFYQNVYPDFSEPKYLDIAQFLELDESKRLSALSTGTKGKLIIALALARKTKLYLLDEPLSGIDSMSRKKIISSIIRWKDDDSTIIISDHYVTEIASLLDDVIIIKDQTIYQVSSVEAIQEKYHLGVEEYYEQVYEGSVSK</sequence>
<dbReference type="Pfam" id="PF00005">
    <property type="entry name" value="ABC_tran"/>
    <property type="match status" value="1"/>
</dbReference>
<protein>
    <submittedName>
        <fullName evidence="4">ABC transporter ATP-binding protein</fullName>
    </submittedName>
</protein>
<dbReference type="InterPro" id="IPR003593">
    <property type="entry name" value="AAA+_ATPase"/>
</dbReference>
<reference evidence="5" key="1">
    <citation type="submission" date="2018-08" db="EMBL/GenBank/DDBJ databases">
        <title>Genome of Lactobacillus sp. HBUAS52074.</title>
        <authorList>
            <person name="Guo Z."/>
            <person name="Zhang Z.D."/>
        </authorList>
    </citation>
    <scope>NUCLEOTIDE SEQUENCE [LARGE SCALE GENOMIC DNA]</scope>
    <source>
        <strain evidence="5">HBUAS52074</strain>
    </source>
</reference>
<dbReference type="SMART" id="SM00382">
    <property type="entry name" value="AAA"/>
    <property type="match status" value="1"/>
</dbReference>
<dbReference type="RefSeq" id="WP_120144002.1">
    <property type="nucleotide sequence ID" value="NZ_CP031933.2"/>
</dbReference>
<dbReference type="Gene3D" id="3.40.50.300">
    <property type="entry name" value="P-loop containing nucleotide triphosphate hydrolases"/>
    <property type="match status" value="1"/>
</dbReference>
<keyword evidence="5" id="KW-1185">Reference proteome</keyword>
<dbReference type="EMBL" id="CP031933">
    <property type="protein sequence ID" value="AYE39374.1"/>
    <property type="molecule type" value="Genomic_DNA"/>
</dbReference>
<gene>
    <name evidence="4" type="ORF">D1B17_12340</name>
</gene>
<dbReference type="InterPro" id="IPR027417">
    <property type="entry name" value="P-loop_NTPase"/>
</dbReference>
<dbReference type="OrthoDB" id="9804819at2"/>
<evidence type="ECO:0000256" key="1">
    <source>
        <dbReference type="ARBA" id="ARBA00022741"/>
    </source>
</evidence>
<dbReference type="Proteomes" id="UP000267208">
    <property type="component" value="Chromosome"/>
</dbReference>